<comment type="caution">
    <text evidence="1">The sequence shown here is derived from an EMBL/GenBank/DDBJ whole genome shotgun (WGS) entry which is preliminary data.</text>
</comment>
<reference evidence="1" key="1">
    <citation type="submission" date="2021-09" db="EMBL/GenBank/DDBJ databases">
        <title>Isolation and characterization of 3-chlorobenzoate degrading bacteria from soils in Shizuoka.</title>
        <authorList>
            <person name="Ifat A."/>
            <person name="Ogawa N."/>
            <person name="Kimbara K."/>
            <person name="Moriuchi R."/>
            <person name="Dohra H."/>
            <person name="Shintani M."/>
        </authorList>
    </citation>
    <scope>NUCLEOTIDE SEQUENCE</scope>
    <source>
        <strain evidence="1">19CS2-2</strain>
    </source>
</reference>
<dbReference type="EMBL" id="BPUR01000009">
    <property type="protein sequence ID" value="GJH18274.1"/>
    <property type="molecule type" value="Genomic_DNA"/>
</dbReference>
<proteinExistence type="predicted"/>
<protein>
    <submittedName>
        <fullName evidence="1">Uncharacterized protein</fullName>
    </submittedName>
</protein>
<gene>
    <name evidence="1" type="ORF">CBA19CS22_17050</name>
</gene>
<keyword evidence="2" id="KW-1185">Reference proteome</keyword>
<organism evidence="1 2">
    <name type="scientific">Caballeronia novacaledonica</name>
    <dbReference type="NCBI Taxonomy" id="1544861"/>
    <lineage>
        <taxon>Bacteria</taxon>
        <taxon>Pseudomonadati</taxon>
        <taxon>Pseudomonadota</taxon>
        <taxon>Betaproteobacteria</taxon>
        <taxon>Burkholderiales</taxon>
        <taxon>Burkholderiaceae</taxon>
        <taxon>Caballeronia</taxon>
    </lineage>
</organism>
<sequence length="155" mass="17064">MLALCLLIAASIPGFAHDAEPNFADYPTTVEEAHGPVKLRLTTRESRRYVTQLTVAASAPVNFAGHFIMTEWGCGAGCVTAAAIDAQTGKVVMLPFTVSDWPLDITEPLTYRRDSSLLIVRGSRNERGRGTYYYRFDGAAFRLIEALPATQRQRP</sequence>
<evidence type="ECO:0000313" key="2">
    <source>
        <dbReference type="Proteomes" id="UP001055013"/>
    </source>
</evidence>
<name>A0ACB5QU84_9BURK</name>
<accession>A0ACB5QU84</accession>
<evidence type="ECO:0000313" key="1">
    <source>
        <dbReference type="EMBL" id="GJH18274.1"/>
    </source>
</evidence>
<dbReference type="Proteomes" id="UP001055013">
    <property type="component" value="Unassembled WGS sequence"/>
</dbReference>